<gene>
    <name evidence="3" type="ORF">J2S02_005143</name>
</gene>
<dbReference type="RefSeq" id="WP_307190902.1">
    <property type="nucleotide sequence ID" value="NZ_JAUSTZ010000037.1"/>
</dbReference>
<dbReference type="Proteomes" id="UP001232245">
    <property type="component" value="Unassembled WGS sequence"/>
</dbReference>
<dbReference type="EMBL" id="JAUSTZ010000037">
    <property type="protein sequence ID" value="MDQ0228740.1"/>
    <property type="molecule type" value="Genomic_DNA"/>
</dbReference>
<keyword evidence="4" id="KW-1185">Reference proteome</keyword>
<organism evidence="3 4">
    <name type="scientific">Metabacillus niabensis</name>
    <dbReference type="NCBI Taxonomy" id="324854"/>
    <lineage>
        <taxon>Bacteria</taxon>
        <taxon>Bacillati</taxon>
        <taxon>Bacillota</taxon>
        <taxon>Bacilli</taxon>
        <taxon>Bacillales</taxon>
        <taxon>Bacillaceae</taxon>
        <taxon>Metabacillus</taxon>
    </lineage>
</organism>
<keyword evidence="1" id="KW-0175">Coiled coil</keyword>
<evidence type="ECO:0000313" key="4">
    <source>
        <dbReference type="Proteomes" id="UP001232245"/>
    </source>
</evidence>
<keyword evidence="2" id="KW-1133">Transmembrane helix</keyword>
<comment type="caution">
    <text evidence="3">The sequence shown here is derived from an EMBL/GenBank/DDBJ whole genome shotgun (WGS) entry which is preliminary data.</text>
</comment>
<feature type="transmembrane region" description="Helical" evidence="2">
    <location>
        <begin position="12"/>
        <end position="35"/>
    </location>
</feature>
<evidence type="ECO:0000256" key="1">
    <source>
        <dbReference type="SAM" id="Coils"/>
    </source>
</evidence>
<accession>A0ABT9ZBT9</accession>
<keyword evidence="2" id="KW-0812">Transmembrane</keyword>
<protein>
    <submittedName>
        <fullName evidence="3">Uncharacterized protein</fullName>
    </submittedName>
</protein>
<evidence type="ECO:0000256" key="2">
    <source>
        <dbReference type="SAM" id="Phobius"/>
    </source>
</evidence>
<feature type="coiled-coil region" evidence="1">
    <location>
        <begin position="56"/>
        <end position="128"/>
    </location>
</feature>
<sequence length="207" mass="23280">MKKIFDKFKFKKIWIPTVAIVAILFLVIGAITGFIRGYDIGYEAVNIEIDNAIVPYNELVNNTKELEKEYNDRKEELDEAIELSDKKSELDAQIIKKNKELDLLNKDIAEATSKLSELQGKITEKDEKPIELPAGQFIVGSDIPEGRYKVTPNGSGGNFFVDDSNGKLVVSQSIREDGEYSVSEYVIFLEDGYSIEAASPFNYIPIK</sequence>
<keyword evidence="2" id="KW-0472">Membrane</keyword>
<proteinExistence type="predicted"/>
<reference evidence="3 4" key="1">
    <citation type="submission" date="2023-07" db="EMBL/GenBank/DDBJ databases">
        <title>Genomic Encyclopedia of Type Strains, Phase IV (KMG-IV): sequencing the most valuable type-strain genomes for metagenomic binning, comparative biology and taxonomic classification.</title>
        <authorList>
            <person name="Goeker M."/>
        </authorList>
    </citation>
    <scope>NUCLEOTIDE SEQUENCE [LARGE SCALE GENOMIC DNA]</scope>
    <source>
        <strain evidence="3 4">DSM 17723</strain>
    </source>
</reference>
<name>A0ABT9ZBT9_9BACI</name>
<evidence type="ECO:0000313" key="3">
    <source>
        <dbReference type="EMBL" id="MDQ0228740.1"/>
    </source>
</evidence>